<gene>
    <name evidence="1" type="ORF">FA95DRAFT_57279</name>
</gene>
<organism evidence="1 2">
    <name type="scientific">Auriscalpium vulgare</name>
    <dbReference type="NCBI Taxonomy" id="40419"/>
    <lineage>
        <taxon>Eukaryota</taxon>
        <taxon>Fungi</taxon>
        <taxon>Dikarya</taxon>
        <taxon>Basidiomycota</taxon>
        <taxon>Agaricomycotina</taxon>
        <taxon>Agaricomycetes</taxon>
        <taxon>Russulales</taxon>
        <taxon>Auriscalpiaceae</taxon>
        <taxon>Auriscalpium</taxon>
    </lineage>
</organism>
<evidence type="ECO:0000313" key="1">
    <source>
        <dbReference type="EMBL" id="KAI0052119.1"/>
    </source>
</evidence>
<accession>A0ACB8S6C5</accession>
<dbReference type="EMBL" id="MU275847">
    <property type="protein sequence ID" value="KAI0052119.1"/>
    <property type="molecule type" value="Genomic_DNA"/>
</dbReference>
<reference evidence="1" key="1">
    <citation type="submission" date="2021-02" db="EMBL/GenBank/DDBJ databases">
        <authorList>
            <consortium name="DOE Joint Genome Institute"/>
            <person name="Ahrendt S."/>
            <person name="Looney B.P."/>
            <person name="Miyauchi S."/>
            <person name="Morin E."/>
            <person name="Drula E."/>
            <person name="Courty P.E."/>
            <person name="Chicoki N."/>
            <person name="Fauchery L."/>
            <person name="Kohler A."/>
            <person name="Kuo A."/>
            <person name="Labutti K."/>
            <person name="Pangilinan J."/>
            <person name="Lipzen A."/>
            <person name="Riley R."/>
            <person name="Andreopoulos W."/>
            <person name="He G."/>
            <person name="Johnson J."/>
            <person name="Barry K.W."/>
            <person name="Grigoriev I.V."/>
            <person name="Nagy L."/>
            <person name="Hibbett D."/>
            <person name="Henrissat B."/>
            <person name="Matheny P.B."/>
            <person name="Labbe J."/>
            <person name="Martin F."/>
        </authorList>
    </citation>
    <scope>NUCLEOTIDE SEQUENCE</scope>
    <source>
        <strain evidence="1">FP105234-sp</strain>
    </source>
</reference>
<reference evidence="1" key="2">
    <citation type="journal article" date="2022" name="New Phytol.">
        <title>Evolutionary transition to the ectomycorrhizal habit in the genomes of a hyperdiverse lineage of mushroom-forming fungi.</title>
        <authorList>
            <person name="Looney B."/>
            <person name="Miyauchi S."/>
            <person name="Morin E."/>
            <person name="Drula E."/>
            <person name="Courty P.E."/>
            <person name="Kohler A."/>
            <person name="Kuo A."/>
            <person name="LaButti K."/>
            <person name="Pangilinan J."/>
            <person name="Lipzen A."/>
            <person name="Riley R."/>
            <person name="Andreopoulos W."/>
            <person name="He G."/>
            <person name="Johnson J."/>
            <person name="Nolan M."/>
            <person name="Tritt A."/>
            <person name="Barry K.W."/>
            <person name="Grigoriev I.V."/>
            <person name="Nagy L.G."/>
            <person name="Hibbett D."/>
            <person name="Henrissat B."/>
            <person name="Matheny P.B."/>
            <person name="Labbe J."/>
            <person name="Martin F.M."/>
        </authorList>
    </citation>
    <scope>NUCLEOTIDE SEQUENCE</scope>
    <source>
        <strain evidence="1">FP105234-sp</strain>
    </source>
</reference>
<sequence length="301" mass="31950">MAGEHNTTVVVVDDADSGVSYSSGWVVNNAADAAYNYEGTLHGSGGEAGASATFRFQGSAVEVHGMISRTDGAAAATYRLDDLPPVTLGLPAVNATLYGVLFYRSPPLDARTEHTLVVTPAGRLWLDYLLYTPAPKRATRLLRSPAVIAGIATGAAVVLALLLVLAYVLWLRHKRSQYRGSRDTVAAMLGPELGLATPTRVQLRQMSEAAASSSTNTFAGTHGWAGARPGVPKVLHSASRSEPVVYSQSDARPPVSTSSLQHPQVPSRETLPVLPLPVQTRPRQDADGWLVMGHERPVLIS</sequence>
<comment type="caution">
    <text evidence="1">The sequence shown here is derived from an EMBL/GenBank/DDBJ whole genome shotgun (WGS) entry which is preliminary data.</text>
</comment>
<protein>
    <submittedName>
        <fullName evidence="1">Uncharacterized protein</fullName>
    </submittedName>
</protein>
<dbReference type="Proteomes" id="UP000814033">
    <property type="component" value="Unassembled WGS sequence"/>
</dbReference>
<evidence type="ECO:0000313" key="2">
    <source>
        <dbReference type="Proteomes" id="UP000814033"/>
    </source>
</evidence>
<name>A0ACB8S6C5_9AGAM</name>
<proteinExistence type="predicted"/>
<keyword evidence="2" id="KW-1185">Reference proteome</keyword>